<dbReference type="Pfam" id="PF02812">
    <property type="entry name" value="ELFV_dehydrog_N"/>
    <property type="match status" value="1"/>
</dbReference>
<feature type="binding site" evidence="6">
    <location>
        <position position="69"/>
    </location>
    <ligand>
        <name>substrate</name>
    </ligand>
</feature>
<dbReference type="InterPro" id="IPR006095">
    <property type="entry name" value="Glu/Leu/Phe/Val/Trp_DH"/>
</dbReference>
<dbReference type="InterPro" id="IPR006096">
    <property type="entry name" value="Glu/Leu/Phe/Val/Trp_DH_C"/>
</dbReference>
<comment type="caution">
    <text evidence="10">The sequence shown here is derived from an EMBL/GenBank/DDBJ whole genome shotgun (WGS) entry which is preliminary data.</text>
</comment>
<dbReference type="SUPFAM" id="SSF51735">
    <property type="entry name" value="NAD(P)-binding Rossmann-fold domains"/>
    <property type="match status" value="1"/>
</dbReference>
<evidence type="ECO:0000256" key="4">
    <source>
        <dbReference type="PIRNR" id="PIRNR000185"/>
    </source>
</evidence>
<dbReference type="InterPro" id="IPR046346">
    <property type="entry name" value="Aminoacid_DH-like_N_sf"/>
</dbReference>
<dbReference type="PIRSF" id="PIRSF000185">
    <property type="entry name" value="Glu_DH"/>
    <property type="match status" value="1"/>
</dbReference>
<feature type="binding site" evidence="6">
    <location>
        <position position="45"/>
    </location>
    <ligand>
        <name>substrate</name>
    </ligand>
</feature>
<dbReference type="SMART" id="SM00839">
    <property type="entry name" value="ELFV_dehydrog"/>
    <property type="match status" value="1"/>
</dbReference>
<organism evidence="10">
    <name type="scientific">Caldiarchaeum subterraneum</name>
    <dbReference type="NCBI Taxonomy" id="311458"/>
    <lineage>
        <taxon>Archaea</taxon>
        <taxon>Nitrososphaerota</taxon>
        <taxon>Candidatus Caldarchaeales</taxon>
        <taxon>Candidatus Caldarchaeaceae</taxon>
        <taxon>Candidatus Caldarchaeum</taxon>
    </lineage>
</organism>
<feature type="domain" description="Glutamate/phenylalanine/leucine/valine/L-tryptophan dehydrogenase C-terminal" evidence="9">
    <location>
        <begin position="147"/>
        <end position="381"/>
    </location>
</feature>
<evidence type="ECO:0000256" key="7">
    <source>
        <dbReference type="PIRSR" id="PIRSR000185-3"/>
    </source>
</evidence>
<keyword evidence="6" id="KW-0520">NAD</keyword>
<dbReference type="InterPro" id="IPR014362">
    <property type="entry name" value="Glu_DH"/>
</dbReference>
<evidence type="ECO:0000256" key="6">
    <source>
        <dbReference type="PIRSR" id="PIRSR000185-2"/>
    </source>
</evidence>
<dbReference type="InterPro" id="IPR006097">
    <property type="entry name" value="Glu/Leu/Phe/Val/Trp_DH_dimer"/>
</dbReference>
<dbReference type="GO" id="GO:0004352">
    <property type="term" value="F:glutamate dehydrogenase (NAD+) activity"/>
    <property type="evidence" value="ECO:0007669"/>
    <property type="project" value="TreeGrafter"/>
</dbReference>
<evidence type="ECO:0000259" key="9">
    <source>
        <dbReference type="SMART" id="SM00839"/>
    </source>
</evidence>
<dbReference type="Gene3D" id="3.40.50.10860">
    <property type="entry name" value="Leucine Dehydrogenase, chain A, domain 1"/>
    <property type="match status" value="1"/>
</dbReference>
<reference evidence="10" key="1">
    <citation type="journal article" date="2020" name="mSystems">
        <title>Genome- and Community-Level Interaction Insights into Carbon Utilization and Element Cycling Functions of Hydrothermarchaeota in Hydrothermal Sediment.</title>
        <authorList>
            <person name="Zhou Z."/>
            <person name="Liu Y."/>
            <person name="Xu W."/>
            <person name="Pan J."/>
            <person name="Luo Z.H."/>
            <person name="Li M."/>
        </authorList>
    </citation>
    <scope>NUCLEOTIDE SEQUENCE [LARGE SCALE GENOMIC DNA]</scope>
    <source>
        <strain evidence="10">SpSt-1084</strain>
    </source>
</reference>
<dbReference type="GO" id="GO:0006538">
    <property type="term" value="P:L-glutamate catabolic process"/>
    <property type="evidence" value="ECO:0007669"/>
    <property type="project" value="TreeGrafter"/>
</dbReference>
<proteinExistence type="inferred from homology"/>
<evidence type="ECO:0000256" key="2">
    <source>
        <dbReference type="ARBA" id="ARBA00011643"/>
    </source>
</evidence>
<dbReference type="PANTHER" id="PTHR11606:SF13">
    <property type="entry name" value="GLUTAMATE DEHYDROGENASE 1, MITOCHONDRIAL"/>
    <property type="match status" value="1"/>
</dbReference>
<feature type="site" description="Important for catalysis" evidence="7">
    <location>
        <position position="117"/>
    </location>
</feature>
<dbReference type="PROSITE" id="PS00074">
    <property type="entry name" value="GLFV_DEHYDROGENASE"/>
    <property type="match status" value="1"/>
</dbReference>
<comment type="similarity">
    <text evidence="1 4 8">Belongs to the Glu/Leu/Phe/Val dehydrogenases family.</text>
</comment>
<gene>
    <name evidence="10" type="ORF">ENM42_02165</name>
</gene>
<protein>
    <recommendedName>
        <fullName evidence="4">Glutamate dehydrogenase</fullName>
    </recommendedName>
</protein>
<feature type="binding site" evidence="6">
    <location>
        <position position="323"/>
    </location>
    <ligand>
        <name>substrate</name>
    </ligand>
</feature>
<dbReference type="InterPro" id="IPR036291">
    <property type="entry name" value="NAD(P)-bd_dom_sf"/>
</dbReference>
<sequence length="409" mass="44527">MDSVDSDVWRLADEWGPEKVVLAYDPDTGMRGVLVIDNTAMGPGKGGIRFTETVTPVEVFRLARTMTWKCALAGLPFGGAKGGIIGDPSKVDSVIWMCSFAKMIKPYVPLQYIAATDMGTTELDMAVFAHEIGDMRACTGKPRELGGIPHELGTTGYGVAVATDLTLRILNNTGTLNLDPKQATVSIQGFGNVGSFTARFLDEMGYKIVSICDVSACIYDPDGLDIPTIMRELEACVHIANLKKYVKEPKENIFHHPADIFIPAATFDVINSETAPLLVKSGIKVVVEAANIPTTKQGEEILRENGVWIIPDFIANAGGVIGSYVEYKGGTELEAFDLIKHKITSNVKMVLSEADGFKKTARAVAQEVAAARVRRAMLLRKGAIDVAREFFARRKLYDDSFLFQVNRGI</sequence>
<dbReference type="AlphaFoldDB" id="A0A7C5U6E5"/>
<dbReference type="PRINTS" id="PR00082">
    <property type="entry name" value="GLFDHDRGNASE"/>
</dbReference>
<feature type="active site" description="Proton donor" evidence="5">
    <location>
        <position position="81"/>
    </location>
</feature>
<evidence type="ECO:0000256" key="3">
    <source>
        <dbReference type="ARBA" id="ARBA00023002"/>
    </source>
</evidence>
<dbReference type="SUPFAM" id="SSF53223">
    <property type="entry name" value="Aminoacid dehydrogenase-like, N-terminal domain"/>
    <property type="match status" value="1"/>
</dbReference>
<evidence type="ECO:0000256" key="8">
    <source>
        <dbReference type="RuleBase" id="RU004417"/>
    </source>
</evidence>
<dbReference type="Gene3D" id="3.40.50.720">
    <property type="entry name" value="NAD(P)-binding Rossmann-like Domain"/>
    <property type="match status" value="1"/>
</dbReference>
<name>A0A7C5U6E5_CALS0</name>
<evidence type="ECO:0000256" key="5">
    <source>
        <dbReference type="PIRSR" id="PIRSR000185-1"/>
    </source>
</evidence>
<feature type="binding site" evidence="6">
    <location>
        <position position="155"/>
    </location>
    <ligand>
        <name>NAD(+)</name>
        <dbReference type="ChEBI" id="CHEBI:57540"/>
    </ligand>
</feature>
<dbReference type="EMBL" id="DRXS01000119">
    <property type="protein sequence ID" value="HHR40613.1"/>
    <property type="molecule type" value="Genomic_DNA"/>
</dbReference>
<keyword evidence="6" id="KW-0547">Nucleotide-binding</keyword>
<keyword evidence="3 4" id="KW-0560">Oxidoreductase</keyword>
<dbReference type="GO" id="GO:0000166">
    <property type="term" value="F:nucleotide binding"/>
    <property type="evidence" value="ECO:0007669"/>
    <property type="project" value="UniProtKB-KW"/>
</dbReference>
<evidence type="ECO:0000256" key="1">
    <source>
        <dbReference type="ARBA" id="ARBA00006382"/>
    </source>
</evidence>
<dbReference type="Pfam" id="PF00208">
    <property type="entry name" value="ELFV_dehydrog"/>
    <property type="match status" value="1"/>
</dbReference>
<comment type="subunit">
    <text evidence="2">Homohexamer.</text>
</comment>
<feature type="binding site" evidence="6">
    <location>
        <position position="192"/>
    </location>
    <ligand>
        <name>NAD(+)</name>
        <dbReference type="ChEBI" id="CHEBI:57540"/>
    </ligand>
</feature>
<dbReference type="PANTHER" id="PTHR11606">
    <property type="entry name" value="GLUTAMATE DEHYDROGENASE"/>
    <property type="match status" value="1"/>
</dbReference>
<accession>A0A7C5U6E5</accession>
<dbReference type="InterPro" id="IPR033524">
    <property type="entry name" value="Glu/Leu/Phe/Val_DH_AS"/>
</dbReference>
<evidence type="ECO:0000313" key="10">
    <source>
        <dbReference type="EMBL" id="HHR40613.1"/>
    </source>
</evidence>